<dbReference type="PANTHER" id="PTHR35041:SF3">
    <property type="entry name" value="FORMYLMETHIONINE DEFORMYLASE-LIKE PROTEIN"/>
    <property type="match status" value="1"/>
</dbReference>
<keyword evidence="1" id="KW-1133">Transmembrane helix</keyword>
<keyword evidence="1" id="KW-0812">Transmembrane</keyword>
<protein>
    <submittedName>
        <fullName evidence="2">Uncharacterized protein</fullName>
    </submittedName>
</protein>
<feature type="transmembrane region" description="Helical" evidence="1">
    <location>
        <begin position="99"/>
        <end position="119"/>
    </location>
</feature>
<evidence type="ECO:0000256" key="1">
    <source>
        <dbReference type="SAM" id="Phobius"/>
    </source>
</evidence>
<accession>A0A6A5WFE2</accession>
<evidence type="ECO:0000313" key="3">
    <source>
        <dbReference type="Proteomes" id="UP000799779"/>
    </source>
</evidence>
<dbReference type="PANTHER" id="PTHR35041">
    <property type="entry name" value="MEDIATOR OF RNA POLYMERASE II TRANSCRIPTION SUBUNIT 1"/>
    <property type="match status" value="1"/>
</dbReference>
<feature type="transmembrane region" description="Helical" evidence="1">
    <location>
        <begin position="513"/>
        <end position="536"/>
    </location>
</feature>
<feature type="transmembrane region" description="Helical" evidence="1">
    <location>
        <begin position="473"/>
        <end position="492"/>
    </location>
</feature>
<keyword evidence="1" id="KW-0472">Membrane</keyword>
<dbReference type="OrthoDB" id="5340195at2759"/>
<proteinExistence type="predicted"/>
<dbReference type="EMBL" id="ML977593">
    <property type="protein sequence ID" value="KAF1999778.1"/>
    <property type="molecule type" value="Genomic_DNA"/>
</dbReference>
<reference evidence="2" key="1">
    <citation type="journal article" date="2020" name="Stud. Mycol.">
        <title>101 Dothideomycetes genomes: a test case for predicting lifestyles and emergence of pathogens.</title>
        <authorList>
            <person name="Haridas S."/>
            <person name="Albert R."/>
            <person name="Binder M."/>
            <person name="Bloem J."/>
            <person name="Labutti K."/>
            <person name="Salamov A."/>
            <person name="Andreopoulos B."/>
            <person name="Baker S."/>
            <person name="Barry K."/>
            <person name="Bills G."/>
            <person name="Bluhm B."/>
            <person name="Cannon C."/>
            <person name="Castanera R."/>
            <person name="Culley D."/>
            <person name="Daum C."/>
            <person name="Ezra D."/>
            <person name="Gonzalez J."/>
            <person name="Henrissat B."/>
            <person name="Kuo A."/>
            <person name="Liang C."/>
            <person name="Lipzen A."/>
            <person name="Lutzoni F."/>
            <person name="Magnuson J."/>
            <person name="Mondo S."/>
            <person name="Nolan M."/>
            <person name="Ohm R."/>
            <person name="Pangilinan J."/>
            <person name="Park H.-J."/>
            <person name="Ramirez L."/>
            <person name="Alfaro M."/>
            <person name="Sun H."/>
            <person name="Tritt A."/>
            <person name="Yoshinaga Y."/>
            <person name="Zwiers L.-H."/>
            <person name="Turgeon B."/>
            <person name="Goodwin S."/>
            <person name="Spatafora J."/>
            <person name="Crous P."/>
            <person name="Grigoriev I."/>
        </authorList>
    </citation>
    <scope>NUCLEOTIDE SEQUENCE</scope>
    <source>
        <strain evidence="2">CBS 123094</strain>
    </source>
</reference>
<feature type="transmembrane region" description="Helical" evidence="1">
    <location>
        <begin position="38"/>
        <end position="59"/>
    </location>
</feature>
<dbReference type="AlphaFoldDB" id="A0A6A5WFE2"/>
<evidence type="ECO:0000313" key="2">
    <source>
        <dbReference type="EMBL" id="KAF1999778.1"/>
    </source>
</evidence>
<keyword evidence="3" id="KW-1185">Reference proteome</keyword>
<name>A0A6A5WFE2_9PLEO</name>
<dbReference type="Proteomes" id="UP000799779">
    <property type="component" value="Unassembled WGS sequence"/>
</dbReference>
<sequence length="641" mass="72030">MVLSFLAGIILAFSQHLLYRSLHHTSEDDEGKRVRVVLYGRALAYFSKVAFASCLILCYRQRIWRTFREQSLSVWSIDQLFLATEDASLFLNWETISKATLVTSMAFIIWMIPIATIIFSPGALTFGDYFEVGSSNISVPNLNFSMEGTKDWRAVVMQDGLVKKSMRFENTTSVEGTGPGWFDYYDKPSSNLKRISLMTAYSLKMEPINKEDARHSSCGGDFNCTYTVSFIGPGYKCEEMANGVGDDKKLIAAGAPFNTSQLAPQGRFAYFADVDGGSYLRPQSNNFTNNGQGGVPAVITEDIGVIKSDAVLWIGHAVNSTEPLPNGSPLRKNWTHRIDPHVFRCIHYTTRYTVDFNYSGPFYRTNITYDFLAPIVNTTFPLNADGITLNYKSPEPVENFVRPNTDVAVYKTISSYMAMGESLRDFLRGNMELNPPIPGPTYTIVHSDMANTRLLNINSSMPLDDLRGAIQDFYASMILSLLSAPSMLVVQDSRVRVNTTRYRSTFIYTARKLWACYIPVIFFVFVFLLVGAWTIYEDGTTFSDGFSRILVTTRNTTLDDISRGACLGNDPFPRELMNTKLQFGVLNDENVDMEYMASEGPQLHHCTFGVPSEIMPIVKGEPYAGLLYRTEKKRLVKEKAD</sequence>
<organism evidence="2 3">
    <name type="scientific">Amniculicola lignicola CBS 123094</name>
    <dbReference type="NCBI Taxonomy" id="1392246"/>
    <lineage>
        <taxon>Eukaryota</taxon>
        <taxon>Fungi</taxon>
        <taxon>Dikarya</taxon>
        <taxon>Ascomycota</taxon>
        <taxon>Pezizomycotina</taxon>
        <taxon>Dothideomycetes</taxon>
        <taxon>Pleosporomycetidae</taxon>
        <taxon>Pleosporales</taxon>
        <taxon>Amniculicolaceae</taxon>
        <taxon>Amniculicola</taxon>
    </lineage>
</organism>
<gene>
    <name evidence="2" type="ORF">P154DRAFT_436488</name>
</gene>